<keyword evidence="6" id="KW-1185">Reference proteome</keyword>
<dbReference type="PROSITE" id="PS51257">
    <property type="entry name" value="PROKAR_LIPOPROTEIN"/>
    <property type="match status" value="1"/>
</dbReference>
<feature type="domain" description="CzcB-like C-terminal circularly permuted SH3-like" evidence="4">
    <location>
        <begin position="298"/>
        <end position="353"/>
    </location>
</feature>
<dbReference type="InterPro" id="IPR051909">
    <property type="entry name" value="MFP_Cation_Efflux"/>
</dbReference>
<dbReference type="NCBIfam" id="TIGR01730">
    <property type="entry name" value="RND_mfp"/>
    <property type="match status" value="1"/>
</dbReference>
<dbReference type="RefSeq" id="WP_046903567.1">
    <property type="nucleotide sequence ID" value="NZ_CP011452.2"/>
</dbReference>
<organism evidence="5 6">
    <name type="scientific">Croceibacterium atlanticum</name>
    <dbReference type="NCBI Taxonomy" id="1267766"/>
    <lineage>
        <taxon>Bacteria</taxon>
        <taxon>Pseudomonadati</taxon>
        <taxon>Pseudomonadota</taxon>
        <taxon>Alphaproteobacteria</taxon>
        <taxon>Sphingomonadales</taxon>
        <taxon>Erythrobacteraceae</taxon>
        <taxon>Croceibacterium</taxon>
    </lineage>
</organism>
<dbReference type="GO" id="GO:0046914">
    <property type="term" value="F:transition metal ion binding"/>
    <property type="evidence" value="ECO:0007669"/>
    <property type="project" value="TreeGrafter"/>
</dbReference>
<dbReference type="GO" id="GO:0022857">
    <property type="term" value="F:transmembrane transporter activity"/>
    <property type="evidence" value="ECO:0007669"/>
    <property type="project" value="InterPro"/>
</dbReference>
<dbReference type="PATRIC" id="fig|1267766.3.peg.1860"/>
<dbReference type="Proteomes" id="UP000034392">
    <property type="component" value="Chromosome"/>
</dbReference>
<dbReference type="Gene3D" id="1.10.287.470">
    <property type="entry name" value="Helix hairpin bin"/>
    <property type="match status" value="1"/>
</dbReference>
<feature type="domain" description="CusB-like beta-barrel" evidence="3">
    <location>
        <begin position="216"/>
        <end position="281"/>
    </location>
</feature>
<evidence type="ECO:0000256" key="1">
    <source>
        <dbReference type="ARBA" id="ARBA00009477"/>
    </source>
</evidence>
<name>A0A0F7KUP8_9SPHN</name>
<dbReference type="GO" id="GO:0030288">
    <property type="term" value="C:outer membrane-bounded periplasmic space"/>
    <property type="evidence" value="ECO:0007669"/>
    <property type="project" value="TreeGrafter"/>
</dbReference>
<accession>A0A0F7KUP8</accession>
<dbReference type="EMBL" id="CP011452">
    <property type="protein sequence ID" value="AKH42876.1"/>
    <property type="molecule type" value="Genomic_DNA"/>
</dbReference>
<dbReference type="KEGG" id="aay:WYH_01840"/>
<dbReference type="SUPFAM" id="SSF111369">
    <property type="entry name" value="HlyD-like secretion proteins"/>
    <property type="match status" value="1"/>
</dbReference>
<evidence type="ECO:0000259" key="4">
    <source>
        <dbReference type="Pfam" id="PF25975"/>
    </source>
</evidence>
<dbReference type="AlphaFoldDB" id="A0A0F7KUP8"/>
<evidence type="ECO:0000256" key="2">
    <source>
        <dbReference type="ARBA" id="ARBA00022448"/>
    </source>
</evidence>
<dbReference type="Gene3D" id="2.40.30.170">
    <property type="match status" value="1"/>
</dbReference>
<dbReference type="PANTHER" id="PTHR30097:SF4">
    <property type="entry name" value="SLR6042 PROTEIN"/>
    <property type="match status" value="1"/>
</dbReference>
<evidence type="ECO:0000313" key="5">
    <source>
        <dbReference type="EMBL" id="AKH42876.1"/>
    </source>
</evidence>
<dbReference type="GO" id="GO:0015679">
    <property type="term" value="P:plasma membrane copper ion transport"/>
    <property type="evidence" value="ECO:0007669"/>
    <property type="project" value="TreeGrafter"/>
</dbReference>
<comment type="similarity">
    <text evidence="1">Belongs to the membrane fusion protein (MFP) (TC 8.A.1) family.</text>
</comment>
<dbReference type="InterPro" id="IPR058792">
    <property type="entry name" value="Beta-barrel_RND_2"/>
</dbReference>
<gene>
    <name evidence="5" type="primary">cnrB_1</name>
    <name evidence="5" type="ORF">WYH_01840</name>
</gene>
<keyword evidence="2" id="KW-0813">Transport</keyword>
<dbReference type="InterPro" id="IPR058649">
    <property type="entry name" value="CzcB_C"/>
</dbReference>
<dbReference type="InterPro" id="IPR006143">
    <property type="entry name" value="RND_pump_MFP"/>
</dbReference>
<sequence>MKIPAHLPLAVLVAAFALTACSGDVSGDGGDEGPAAGEAAAMDIETAKAEAAGNMPLGSVPGTVTLPPEARVAVTAPFPGAAVQIFVIEGESVRRGQPLAVVRAAEPLRIGGDLARANSELQVAEAQAARVATLADEGIVASARADEARARLEQARATLAENRRLAALAGAGPDGTMTLRAPITGRLSHVGVETGGPVDLAVAPFVIEAANAYRLDLSLPERLAGRVKPGMPVEVQLPGSGDAAAVTARGRIISVSPSIDPQTRSVMAKATIESVPGLVAGQNVLAAIASPAGPSEGVSVPSHAVTRIGGQPHVFVRGNGGFEPRAVTLAADAGDRAIISEGLAAGETIATSGIPELKAAAE</sequence>
<reference evidence="5" key="1">
    <citation type="submission" date="2015-05" db="EMBL/GenBank/DDBJ databases">
        <title>The complete genome of Altererythrobacter atlanticus strain 26DY36.</title>
        <authorList>
            <person name="Wu Y.-H."/>
            <person name="Cheng H."/>
            <person name="Wu X.-W."/>
        </authorList>
    </citation>
    <scope>NUCLEOTIDE SEQUENCE [LARGE SCALE GENOMIC DNA]</scope>
    <source>
        <strain evidence="5">26DY36</strain>
    </source>
</reference>
<evidence type="ECO:0000259" key="3">
    <source>
        <dbReference type="Pfam" id="PF25954"/>
    </source>
</evidence>
<protein>
    <submittedName>
        <fullName evidence="5">Nickel and cobalt resistance protein CnrB</fullName>
    </submittedName>
</protein>
<dbReference type="Pfam" id="PF25954">
    <property type="entry name" value="Beta-barrel_RND_2"/>
    <property type="match status" value="1"/>
</dbReference>
<evidence type="ECO:0000313" key="6">
    <source>
        <dbReference type="Proteomes" id="UP000034392"/>
    </source>
</evidence>
<dbReference type="GO" id="GO:0060003">
    <property type="term" value="P:copper ion export"/>
    <property type="evidence" value="ECO:0007669"/>
    <property type="project" value="TreeGrafter"/>
</dbReference>
<dbReference type="Gene3D" id="2.40.50.100">
    <property type="match status" value="1"/>
</dbReference>
<proteinExistence type="inferred from homology"/>
<dbReference type="Gene3D" id="2.40.420.20">
    <property type="match status" value="1"/>
</dbReference>
<dbReference type="GO" id="GO:0016020">
    <property type="term" value="C:membrane"/>
    <property type="evidence" value="ECO:0007669"/>
    <property type="project" value="InterPro"/>
</dbReference>
<dbReference type="Pfam" id="PF25975">
    <property type="entry name" value="CzcB_C"/>
    <property type="match status" value="1"/>
</dbReference>
<dbReference type="PANTHER" id="PTHR30097">
    <property type="entry name" value="CATION EFFLUX SYSTEM PROTEIN CUSB"/>
    <property type="match status" value="1"/>
</dbReference>
<dbReference type="STRING" id="1267766.WYH_01840"/>